<sequence length="117" mass="13411">MLQATRTQQLLPTISEEFYEVIDDETAAEPRPNVLPPPHFDHKTSANFQRPPKMVQLPLSNKCDHCFLRVQGDDRCSVAVWTRQLRAILATHYSLPMKMKRILMPIHPSTTITSTTL</sequence>
<reference evidence="2 3" key="1">
    <citation type="submission" date="2024-10" db="EMBL/GenBank/DDBJ databases">
        <authorList>
            <person name="Kim D."/>
        </authorList>
    </citation>
    <scope>NUCLEOTIDE SEQUENCE [LARGE SCALE GENOMIC DNA]</scope>
    <source>
        <strain evidence="2">Taebaek</strain>
    </source>
</reference>
<comment type="caution">
    <text evidence="2">The sequence shown here is derived from an EMBL/GenBank/DDBJ whole genome shotgun (WGS) entry which is preliminary data.</text>
</comment>
<proteinExistence type="predicted"/>
<keyword evidence="3" id="KW-1185">Reference proteome</keyword>
<organism evidence="2 3">
    <name type="scientific">Heterodera schachtii</name>
    <name type="common">Sugarbeet cyst nematode worm</name>
    <name type="synonym">Tylenchus schachtii</name>
    <dbReference type="NCBI Taxonomy" id="97005"/>
    <lineage>
        <taxon>Eukaryota</taxon>
        <taxon>Metazoa</taxon>
        <taxon>Ecdysozoa</taxon>
        <taxon>Nematoda</taxon>
        <taxon>Chromadorea</taxon>
        <taxon>Rhabditida</taxon>
        <taxon>Tylenchina</taxon>
        <taxon>Tylenchomorpha</taxon>
        <taxon>Tylenchoidea</taxon>
        <taxon>Heteroderidae</taxon>
        <taxon>Heteroderinae</taxon>
        <taxon>Heterodera</taxon>
    </lineage>
</organism>
<dbReference type="EMBL" id="JBICCN010000261">
    <property type="protein sequence ID" value="KAL3081851.1"/>
    <property type="molecule type" value="Genomic_DNA"/>
</dbReference>
<evidence type="ECO:0000313" key="3">
    <source>
        <dbReference type="Proteomes" id="UP001620645"/>
    </source>
</evidence>
<protein>
    <submittedName>
        <fullName evidence="2">Uncharacterized protein</fullName>
    </submittedName>
</protein>
<gene>
    <name evidence="2" type="ORF">niasHS_012299</name>
</gene>
<dbReference type="Proteomes" id="UP001620645">
    <property type="component" value="Unassembled WGS sequence"/>
</dbReference>
<evidence type="ECO:0000313" key="2">
    <source>
        <dbReference type="EMBL" id="KAL3081851.1"/>
    </source>
</evidence>
<accession>A0ABD2IWG7</accession>
<name>A0ABD2IWG7_HETSC</name>
<dbReference type="AlphaFoldDB" id="A0ABD2IWG7"/>
<evidence type="ECO:0000256" key="1">
    <source>
        <dbReference type="SAM" id="MobiDB-lite"/>
    </source>
</evidence>
<feature type="region of interest" description="Disordered" evidence="1">
    <location>
        <begin position="28"/>
        <end position="47"/>
    </location>
</feature>